<evidence type="ECO:0000256" key="6">
    <source>
        <dbReference type="RuleBase" id="RU361154"/>
    </source>
</evidence>
<dbReference type="InterPro" id="IPR023230">
    <property type="entry name" value="Glyco_hydro_2_CS"/>
</dbReference>
<dbReference type="Pfam" id="PF00703">
    <property type="entry name" value="Glyco_hydro_2"/>
    <property type="match status" value="1"/>
</dbReference>
<dbReference type="PANTHER" id="PTHR10066">
    <property type="entry name" value="BETA-GLUCURONIDASE"/>
    <property type="match status" value="1"/>
</dbReference>
<sequence length="792" mass="89288">MLKPQANSTRDIVSLDGIWNFAIASSPDIEADAPWSKLIPPKLQVPVPASYNDIFADEKIRSHVGWVYYQRQVTVPRGWSPENQRYFLRFDAATHRGRVYVNDKLVADHVGGYTPFEADITSIIKPGERFRLTVTVSNELSWETIPPGKIQTLANGKRKQNYQHDFFNYSGLARSVYLCSKPAVSIIDITVVTDIFESRAGKVQYKVETSQPVEDDKVKISVLDEEGLTVAQANGTKDELTINSAHLWQPGAAYLYQLRVEILSDSDKDEVLDTYELPFGIRTISVKGNQFLINGKPFYFTGFGKHEDSPIRGKGFDPAYMIHDFHLMRWMGANSFRTAHYPYAEEVLDYADRHGIVVINETPAVGINLGIIAGVFGLKAPPTFAPDACNEKTQAAHDQAIRELVARDKNHPSVVMWTVTNEPASAEPGAREYLEPLVSLTRELDPTRLVCFANMGFATFEKDLVTDLFDVICLNRYYGWYSQTGDLEEAEQVLEKDLLGWQAKYGKLMIMTEYGAEAVAGLHAVCDVPWSEEYQGKFLEMFHRVFDRVETVVGEHVWNFADFQTTSRAAEAPRILSQAQDYKNSSTQVHERAVIDWFYISTLALFQLQNSTVNMARLPYPDVNGTPLNISKLLAHSPATVNHWSKIAGAHFKDLELSSKNRELVILLSTAKFRSTYEWTHHSTVSAKEGVTDAQREVIAQAGRQKGYFSSQGKLESLAELFTSKEKALLLFIEAVIDGPEVADELWTKAKTEFSDREVVEMITLQGFYYTFSRLTTVLNVELEPFAKPSKL</sequence>
<dbReference type="SUPFAM" id="SSF49785">
    <property type="entry name" value="Galactose-binding domain-like"/>
    <property type="match status" value="1"/>
</dbReference>
<evidence type="ECO:0000313" key="10">
    <source>
        <dbReference type="EMBL" id="UQC82091.1"/>
    </source>
</evidence>
<dbReference type="SUPFAM" id="SSF69118">
    <property type="entry name" value="AhpD-like"/>
    <property type="match status" value="1"/>
</dbReference>
<evidence type="ECO:0000256" key="4">
    <source>
        <dbReference type="ARBA" id="ARBA00022801"/>
    </source>
</evidence>
<proteinExistence type="inferred from homology"/>
<dbReference type="FunFam" id="3.20.20.80:FF:000080">
    <property type="entry name" value="Beta-glucuronidase UidA"/>
    <property type="match status" value="1"/>
</dbReference>
<dbReference type="FunFam" id="2.60.40.10:FF:001198">
    <property type="entry name" value="Beta-glucuronidase UidA"/>
    <property type="match status" value="1"/>
</dbReference>
<evidence type="ECO:0000259" key="8">
    <source>
        <dbReference type="Pfam" id="PF02836"/>
    </source>
</evidence>
<dbReference type="InterPro" id="IPR029032">
    <property type="entry name" value="AhpD-like"/>
</dbReference>
<dbReference type="KEGG" id="clup:CLUP02_07577"/>
<gene>
    <name evidence="10" type="ORF">CLUP02_07577</name>
</gene>
<evidence type="ECO:0000256" key="5">
    <source>
        <dbReference type="ARBA" id="ARBA00023295"/>
    </source>
</evidence>
<keyword evidence="4 6" id="KW-0378">Hydrolase</keyword>
<evidence type="ECO:0000256" key="1">
    <source>
        <dbReference type="ARBA" id="ARBA00007401"/>
    </source>
</evidence>
<dbReference type="SUPFAM" id="SSF49303">
    <property type="entry name" value="beta-Galactosidase/glucuronidase domain"/>
    <property type="match status" value="1"/>
</dbReference>
<accession>A0A9Q8SSM6</accession>
<dbReference type="InterPro" id="IPR013783">
    <property type="entry name" value="Ig-like_fold"/>
</dbReference>
<dbReference type="InterPro" id="IPR017853">
    <property type="entry name" value="GH"/>
</dbReference>
<keyword evidence="11" id="KW-1185">Reference proteome</keyword>
<feature type="domain" description="Glycoside hydrolase family 2 immunoglobulin-like beta-sandwich" evidence="7">
    <location>
        <begin position="188"/>
        <end position="282"/>
    </location>
</feature>
<dbReference type="RefSeq" id="XP_049143714.1">
    <property type="nucleotide sequence ID" value="XM_049286571.1"/>
</dbReference>
<protein>
    <recommendedName>
        <fullName evidence="3">Beta-glucuronidase</fullName>
        <ecNumber evidence="2">3.2.1.31</ecNumber>
    </recommendedName>
</protein>
<dbReference type="NCBIfam" id="NF007538">
    <property type="entry name" value="PRK10150.1"/>
    <property type="match status" value="1"/>
</dbReference>
<evidence type="ECO:0000313" key="11">
    <source>
        <dbReference type="Proteomes" id="UP000830671"/>
    </source>
</evidence>
<dbReference type="PRINTS" id="PR00132">
    <property type="entry name" value="GLHYDRLASE2"/>
</dbReference>
<dbReference type="InterPro" id="IPR006101">
    <property type="entry name" value="Glyco_hydro_2"/>
</dbReference>
<dbReference type="EC" id="3.2.1.31" evidence="2"/>
<evidence type="ECO:0000256" key="2">
    <source>
        <dbReference type="ARBA" id="ARBA00012761"/>
    </source>
</evidence>
<dbReference type="InterPro" id="IPR008979">
    <property type="entry name" value="Galactose-bd-like_sf"/>
</dbReference>
<dbReference type="GeneID" id="73341581"/>
<dbReference type="GO" id="GO:0019391">
    <property type="term" value="P:glucuronoside catabolic process"/>
    <property type="evidence" value="ECO:0007669"/>
    <property type="project" value="TreeGrafter"/>
</dbReference>
<dbReference type="InterPro" id="IPR006102">
    <property type="entry name" value="Ig-like_GH2"/>
</dbReference>
<dbReference type="Gene3D" id="2.60.40.10">
    <property type="entry name" value="Immunoglobulins"/>
    <property type="match status" value="1"/>
</dbReference>
<dbReference type="Gene3D" id="1.20.1290.10">
    <property type="entry name" value="AhpD-like"/>
    <property type="match status" value="1"/>
</dbReference>
<dbReference type="Gene3D" id="3.20.20.80">
    <property type="entry name" value="Glycosidases"/>
    <property type="match status" value="1"/>
</dbReference>
<dbReference type="GO" id="GO:0005975">
    <property type="term" value="P:carbohydrate metabolic process"/>
    <property type="evidence" value="ECO:0007669"/>
    <property type="project" value="InterPro"/>
</dbReference>
<dbReference type="GO" id="GO:0004566">
    <property type="term" value="F:beta-glucuronidase activity"/>
    <property type="evidence" value="ECO:0007669"/>
    <property type="project" value="UniProtKB-EC"/>
</dbReference>
<evidence type="ECO:0000259" key="7">
    <source>
        <dbReference type="Pfam" id="PF00703"/>
    </source>
</evidence>
<reference evidence="10" key="1">
    <citation type="journal article" date="2021" name="Mol. Plant Microbe Interact.">
        <title>Complete Genome Sequence of the Plant-Pathogenic Fungus Colletotrichum lupini.</title>
        <authorList>
            <person name="Baroncelli R."/>
            <person name="Pensec F."/>
            <person name="Da Lio D."/>
            <person name="Boufleur T."/>
            <person name="Vicente I."/>
            <person name="Sarrocco S."/>
            <person name="Picot A."/>
            <person name="Baraldi E."/>
            <person name="Sukno S."/>
            <person name="Thon M."/>
            <person name="Le Floch G."/>
        </authorList>
    </citation>
    <scope>NUCLEOTIDE SEQUENCE</scope>
    <source>
        <strain evidence="10">IMI 504893</strain>
    </source>
</reference>
<name>A0A9Q8SSM6_9PEZI</name>
<organism evidence="10 11">
    <name type="scientific">Colletotrichum lupini</name>
    <dbReference type="NCBI Taxonomy" id="145971"/>
    <lineage>
        <taxon>Eukaryota</taxon>
        <taxon>Fungi</taxon>
        <taxon>Dikarya</taxon>
        <taxon>Ascomycota</taxon>
        <taxon>Pezizomycotina</taxon>
        <taxon>Sordariomycetes</taxon>
        <taxon>Hypocreomycetidae</taxon>
        <taxon>Glomerellales</taxon>
        <taxon>Glomerellaceae</taxon>
        <taxon>Colletotrichum</taxon>
        <taxon>Colletotrichum acutatum species complex</taxon>
    </lineage>
</organism>
<feature type="domain" description="Glycosyl hydrolases family 2 sugar binding" evidence="9">
    <location>
        <begin position="13"/>
        <end position="182"/>
    </location>
</feature>
<feature type="domain" description="Glycoside hydrolase family 2 catalytic" evidence="8">
    <location>
        <begin position="284"/>
        <end position="568"/>
    </location>
</feature>
<dbReference type="SUPFAM" id="SSF51445">
    <property type="entry name" value="(Trans)glycosidases"/>
    <property type="match status" value="1"/>
</dbReference>
<comment type="similarity">
    <text evidence="1 6">Belongs to the glycosyl hydrolase 2 family.</text>
</comment>
<dbReference type="Proteomes" id="UP000830671">
    <property type="component" value="Chromosome 4"/>
</dbReference>
<dbReference type="InterPro" id="IPR006103">
    <property type="entry name" value="Glyco_hydro_2_cat"/>
</dbReference>
<dbReference type="Pfam" id="PF02836">
    <property type="entry name" value="Glyco_hydro_2_C"/>
    <property type="match status" value="1"/>
</dbReference>
<dbReference type="InterPro" id="IPR006104">
    <property type="entry name" value="Glyco_hydro_2_N"/>
</dbReference>
<dbReference type="Gene3D" id="2.60.120.260">
    <property type="entry name" value="Galactose-binding domain-like"/>
    <property type="match status" value="1"/>
</dbReference>
<dbReference type="AlphaFoldDB" id="A0A9Q8SSM6"/>
<dbReference type="GO" id="GO:0030246">
    <property type="term" value="F:carbohydrate binding"/>
    <property type="evidence" value="ECO:0007669"/>
    <property type="project" value="TreeGrafter"/>
</dbReference>
<dbReference type="EMBL" id="CP019476">
    <property type="protein sequence ID" value="UQC82091.1"/>
    <property type="molecule type" value="Genomic_DNA"/>
</dbReference>
<evidence type="ECO:0000259" key="9">
    <source>
        <dbReference type="Pfam" id="PF02837"/>
    </source>
</evidence>
<evidence type="ECO:0000256" key="3">
    <source>
        <dbReference type="ARBA" id="ARBA00016205"/>
    </source>
</evidence>
<dbReference type="PANTHER" id="PTHR10066:SF67">
    <property type="entry name" value="BETA-GLUCURONIDASE"/>
    <property type="match status" value="1"/>
</dbReference>
<dbReference type="PROSITE" id="PS00719">
    <property type="entry name" value="GLYCOSYL_HYDROL_F2_1"/>
    <property type="match status" value="1"/>
</dbReference>
<dbReference type="Pfam" id="PF02837">
    <property type="entry name" value="Glyco_hydro_2_N"/>
    <property type="match status" value="1"/>
</dbReference>
<keyword evidence="5 6" id="KW-0326">Glycosidase</keyword>
<dbReference type="InterPro" id="IPR036156">
    <property type="entry name" value="Beta-gal/glucu_dom_sf"/>
</dbReference>
<dbReference type="FunFam" id="2.60.120.260:FF:000027">
    <property type="entry name" value="Beta-glucuronidase"/>
    <property type="match status" value="1"/>
</dbReference>